<dbReference type="GO" id="GO:0016491">
    <property type="term" value="F:oxidoreductase activity"/>
    <property type="evidence" value="ECO:0007669"/>
    <property type="project" value="UniProtKB-KW"/>
</dbReference>
<dbReference type="PROSITE" id="PS00063">
    <property type="entry name" value="ALDOKETO_REDUCTASE_3"/>
    <property type="match status" value="1"/>
</dbReference>
<dbReference type="FunFam" id="3.20.20.100:FF:000006">
    <property type="entry name" value="Aldo-keto reductase family 1 member A1"/>
    <property type="match status" value="1"/>
</dbReference>
<evidence type="ECO:0000256" key="6">
    <source>
        <dbReference type="PIRSR" id="PIRSR000097-3"/>
    </source>
</evidence>
<keyword evidence="2" id="KW-0521">NADP</keyword>
<dbReference type="Proteomes" id="UP000177907">
    <property type="component" value="Unassembled WGS sequence"/>
</dbReference>
<dbReference type="EMBL" id="MFQZ01000002">
    <property type="protein sequence ID" value="OGH88524.1"/>
    <property type="molecule type" value="Genomic_DNA"/>
</dbReference>
<dbReference type="InterPro" id="IPR020471">
    <property type="entry name" value="AKR"/>
</dbReference>
<sequence>MSEFITLNTGAKMPTIGLGTWKSEPNKVGAAVEYALSECGYKHIDCASIYGNEKEIGQAFAKIFSADKIKREELFITSKLWNDAHDPNIVKSTCRKTLSDLRLEYLDLYLMHWGVASPTDGGSEPLDVNGVLKPAQFTVRDTWEAMENLYNTGLVKAVGLANFTAPMIIDLLAYAKIVPAINQIELHPYNQQTRLVKFCQQKNIAVTAYSPLGSPGNNKHQNNPPMVLKDEVINKIAQKYQKTPAQVILRWAVQRDTIAIPKSITPERIKENTNIFGFELTGEEMDLIGKLDRHFRFVDPFGWWGVPYFD</sequence>
<gene>
    <name evidence="8" type="ORF">A3J93_04120</name>
</gene>
<evidence type="ECO:0000256" key="4">
    <source>
        <dbReference type="PIRSR" id="PIRSR000097-1"/>
    </source>
</evidence>
<dbReference type="InterPro" id="IPR018170">
    <property type="entry name" value="Aldo/ket_reductase_CS"/>
</dbReference>
<keyword evidence="3" id="KW-0560">Oxidoreductase</keyword>
<evidence type="ECO:0000259" key="7">
    <source>
        <dbReference type="Pfam" id="PF00248"/>
    </source>
</evidence>
<dbReference type="Gene3D" id="3.20.20.100">
    <property type="entry name" value="NADP-dependent oxidoreductase domain"/>
    <property type="match status" value="1"/>
</dbReference>
<feature type="domain" description="NADP-dependent oxidoreductase" evidence="7">
    <location>
        <begin position="16"/>
        <end position="291"/>
    </location>
</feature>
<dbReference type="PRINTS" id="PR00069">
    <property type="entry name" value="ALDKETRDTASE"/>
</dbReference>
<reference evidence="8 9" key="1">
    <citation type="journal article" date="2016" name="Nat. Commun.">
        <title>Thousands of microbial genomes shed light on interconnected biogeochemical processes in an aquifer system.</title>
        <authorList>
            <person name="Anantharaman K."/>
            <person name="Brown C.T."/>
            <person name="Hug L.A."/>
            <person name="Sharon I."/>
            <person name="Castelle C.J."/>
            <person name="Probst A.J."/>
            <person name="Thomas B.C."/>
            <person name="Singh A."/>
            <person name="Wilkins M.J."/>
            <person name="Karaoz U."/>
            <person name="Brodie E.L."/>
            <person name="Williams K.H."/>
            <person name="Hubbard S.S."/>
            <person name="Banfield J.F."/>
        </authorList>
    </citation>
    <scope>NUCLEOTIDE SEQUENCE [LARGE SCALE GENOMIC DNA]</scope>
</reference>
<evidence type="ECO:0000313" key="8">
    <source>
        <dbReference type="EMBL" id="OGH88524.1"/>
    </source>
</evidence>
<dbReference type="STRING" id="1798704.A3J93_04120"/>
<evidence type="ECO:0000256" key="3">
    <source>
        <dbReference type="ARBA" id="ARBA00023002"/>
    </source>
</evidence>
<dbReference type="InterPro" id="IPR023210">
    <property type="entry name" value="NADP_OxRdtase_dom"/>
</dbReference>
<dbReference type="AlphaFoldDB" id="A0A1F6NY00"/>
<organism evidence="8 9">
    <name type="scientific">Candidatus Magasanikbacteria bacterium RIFOXYC2_FULL_42_28</name>
    <dbReference type="NCBI Taxonomy" id="1798704"/>
    <lineage>
        <taxon>Bacteria</taxon>
        <taxon>Candidatus Magasanikiibacteriota</taxon>
    </lineage>
</organism>
<feature type="site" description="Lowers pKa of active site Tyr" evidence="6">
    <location>
        <position position="79"/>
    </location>
</feature>
<dbReference type="PIRSF" id="PIRSF000097">
    <property type="entry name" value="AKR"/>
    <property type="match status" value="1"/>
</dbReference>
<accession>A0A1F6NY00</accession>
<comment type="similarity">
    <text evidence="1">Belongs to the aldo/keto reductase family.</text>
</comment>
<dbReference type="InterPro" id="IPR036812">
    <property type="entry name" value="NAD(P)_OxRdtase_dom_sf"/>
</dbReference>
<dbReference type="PANTHER" id="PTHR11732">
    <property type="entry name" value="ALDO/KETO REDUCTASE"/>
    <property type="match status" value="1"/>
</dbReference>
<dbReference type="Pfam" id="PF00248">
    <property type="entry name" value="Aldo_ket_red"/>
    <property type="match status" value="1"/>
</dbReference>
<evidence type="ECO:0000313" key="9">
    <source>
        <dbReference type="Proteomes" id="UP000177907"/>
    </source>
</evidence>
<feature type="binding site" evidence="5">
    <location>
        <position position="112"/>
    </location>
    <ligand>
        <name>substrate</name>
    </ligand>
</feature>
<dbReference type="SUPFAM" id="SSF51430">
    <property type="entry name" value="NAD(P)-linked oxidoreductase"/>
    <property type="match status" value="1"/>
</dbReference>
<protein>
    <recommendedName>
        <fullName evidence="7">NADP-dependent oxidoreductase domain-containing protein</fullName>
    </recommendedName>
</protein>
<proteinExistence type="inferred from homology"/>
<comment type="caution">
    <text evidence="8">The sequence shown here is derived from an EMBL/GenBank/DDBJ whole genome shotgun (WGS) entry which is preliminary data.</text>
</comment>
<feature type="active site" description="Proton donor" evidence="4">
    <location>
        <position position="50"/>
    </location>
</feature>
<evidence type="ECO:0000256" key="2">
    <source>
        <dbReference type="ARBA" id="ARBA00022857"/>
    </source>
</evidence>
<evidence type="ECO:0000256" key="5">
    <source>
        <dbReference type="PIRSR" id="PIRSR000097-2"/>
    </source>
</evidence>
<name>A0A1F6NY00_9BACT</name>
<evidence type="ECO:0000256" key="1">
    <source>
        <dbReference type="ARBA" id="ARBA00007905"/>
    </source>
</evidence>